<sequence>MDMDDPWGSPWADEVQRPVATKESPDDAEEPGSSTPVKASSLALQGQTITPWDTSNNGADDGFGDWAAVPSETGISLDRAHDGWAMDLGGDTPLPKPDTDGLSAGWNAVPEVADENISKLAPSLLPEPTNITRQPSPDPWASVEVTEERSGRIRLGQGQYPAETKSSAVGDVGLETTKGELELEPRTRDISTQKAAPADEFSENGNLETVKPYQTGITANKPVETDSQDREKFQDPESELLPEVEYSRPGKPTKDGKHENAATPDGIGRIQQPDKPVPIATGTSTSQEIDHMSSRPSSSPSEQSHHDEYFAESPRTSLEEDPTRPQMPRKVSKVQELVEHFDILAKEDEPPEITSDERIEVIKQPDNDEGDMDDFGDFEDVQSDLDESVEASGLVENTARPTTPDSKVPPQVMERELQQSPETQTPKKEYGPVDFFPDPSLLNQLYPNIEDGLPSESCFIPDRVPQDSFTSTEQRKTWYRISRYGPLRKHNMGDDENYTRVNWTQSSVRVETLNIVARWIEEDRISGRVVLGGGSKAGSMFGWNDQKATPASITAAFASKAAKKIVEAPVEPAVEVPREWPKGLVRDHSASKGHLPSKPRRRSSVTPKSPETKVERQSPVANFGWNTVPESSPKFHSRSSSKEMSSRSDPIAVPAANFSSPPRKRVSLSPLSSAASAFKPTEPVHKTSAPVPRDEVPIGSPQEKVSVPPAAPKAAVANFAEEDEDWGEMISSPVTSTALNFPLPNGLRHKKSQSLSGAFTSAKAFNPTIASISSIGSRRGHRPALSFDEILKPEIQGPQSATSPEKPNVFSEPMDAFSSPVVPTQPLPAGNSDPWASADFSFFETASAPTPPVSTPLPKTIPTKTVSFAITSVSASSTGTRKSKEEMEQDRIVQDVVKGLPDLSYMLRR</sequence>
<feature type="compositionally biased region" description="Basic and acidic residues" evidence="1">
    <location>
        <begin position="355"/>
        <end position="366"/>
    </location>
</feature>
<evidence type="ECO:0000256" key="1">
    <source>
        <dbReference type="SAM" id="MobiDB-lite"/>
    </source>
</evidence>
<comment type="caution">
    <text evidence="2">The sequence shown here is derived from an EMBL/GenBank/DDBJ whole genome shotgun (WGS) entry which is preliminary data.</text>
</comment>
<evidence type="ECO:0000313" key="2">
    <source>
        <dbReference type="EMBL" id="TVY87993.1"/>
    </source>
</evidence>
<feature type="compositionally biased region" description="Basic and acidic residues" evidence="1">
    <location>
        <begin position="177"/>
        <end position="191"/>
    </location>
</feature>
<feature type="compositionally biased region" description="Basic and acidic residues" evidence="1">
    <location>
        <begin position="223"/>
        <end position="235"/>
    </location>
</feature>
<keyword evidence="3" id="KW-1185">Reference proteome</keyword>
<proteinExistence type="predicted"/>
<feature type="region of interest" description="Disordered" evidence="1">
    <location>
        <begin position="123"/>
        <end position="432"/>
    </location>
</feature>
<feature type="compositionally biased region" description="Basic and acidic residues" evidence="1">
    <location>
        <begin position="245"/>
        <end position="260"/>
    </location>
</feature>
<feature type="compositionally biased region" description="Acidic residues" evidence="1">
    <location>
        <begin position="367"/>
        <end position="389"/>
    </location>
</feature>
<dbReference type="Proteomes" id="UP000315522">
    <property type="component" value="Unassembled WGS sequence"/>
</dbReference>
<reference evidence="2 3" key="1">
    <citation type="submission" date="2018-05" db="EMBL/GenBank/DDBJ databases">
        <title>Genome sequencing and assembly of the regulated plant pathogen Lachnellula willkommii and related sister species for the development of diagnostic species identification markers.</title>
        <authorList>
            <person name="Giroux E."/>
            <person name="Bilodeau G."/>
        </authorList>
    </citation>
    <scope>NUCLEOTIDE SEQUENCE [LARGE SCALE GENOMIC DNA]</scope>
    <source>
        <strain evidence="2 3">CBS 172.35</strain>
    </source>
</reference>
<evidence type="ECO:0000313" key="3">
    <source>
        <dbReference type="Proteomes" id="UP000315522"/>
    </source>
</evidence>
<feature type="compositionally biased region" description="Polar residues" evidence="1">
    <location>
        <begin position="32"/>
        <end position="58"/>
    </location>
</feature>
<dbReference type="AlphaFoldDB" id="A0A559M4V4"/>
<feature type="region of interest" description="Disordered" evidence="1">
    <location>
        <begin position="1"/>
        <end position="69"/>
    </location>
</feature>
<feature type="region of interest" description="Disordered" evidence="1">
    <location>
        <begin position="84"/>
        <end position="105"/>
    </location>
</feature>
<organism evidence="2 3">
    <name type="scientific">Lachnellula willkommii</name>
    <dbReference type="NCBI Taxonomy" id="215461"/>
    <lineage>
        <taxon>Eukaryota</taxon>
        <taxon>Fungi</taxon>
        <taxon>Dikarya</taxon>
        <taxon>Ascomycota</taxon>
        <taxon>Pezizomycotina</taxon>
        <taxon>Leotiomycetes</taxon>
        <taxon>Helotiales</taxon>
        <taxon>Lachnaceae</taxon>
        <taxon>Lachnellula</taxon>
    </lineage>
</organism>
<feature type="region of interest" description="Disordered" evidence="1">
    <location>
        <begin position="579"/>
        <end position="710"/>
    </location>
</feature>
<protein>
    <submittedName>
        <fullName evidence="2">Uncharacterized protein</fullName>
    </submittedName>
</protein>
<feature type="compositionally biased region" description="Basic and acidic residues" evidence="1">
    <location>
        <begin position="579"/>
        <end position="590"/>
    </location>
</feature>
<dbReference type="EMBL" id="QGML01002014">
    <property type="protein sequence ID" value="TVY87993.1"/>
    <property type="molecule type" value="Genomic_DNA"/>
</dbReference>
<feature type="compositionally biased region" description="Low complexity" evidence="1">
    <location>
        <begin position="667"/>
        <end position="677"/>
    </location>
</feature>
<name>A0A559M4V4_9HELO</name>
<gene>
    <name evidence="2" type="ORF">LAWI1_G007518</name>
</gene>
<accession>A0A559M4V4</accession>
<feature type="compositionally biased region" description="Basic and acidic residues" evidence="1">
    <location>
        <begin position="336"/>
        <end position="348"/>
    </location>
</feature>